<name>A0AAW0MMB9_9GOBI</name>
<dbReference type="Proteomes" id="UP001460270">
    <property type="component" value="Unassembled WGS sequence"/>
</dbReference>
<accession>A0AAW0MMB9</accession>
<keyword evidence="1" id="KW-0175">Coiled coil</keyword>
<feature type="coiled-coil region" evidence="1">
    <location>
        <begin position="142"/>
        <end position="228"/>
    </location>
</feature>
<sequence length="241" mass="28043">MSGQDMSFNEAIKKDLESFKILLKKNALLRREIFNGSCKKAKSFALRVGLEAVMLENHALNCIRENGVTDEEFMQFNDDATRKNHLDVLLQNLQSQLQNDETSQEHCVVLEKEINTVKEKDERLEPTLSSDDSGCTQMTADIKQLTSENENMHQSCAELHEKHRRELEEEIVTLVIQNTSWKQELEVVQSQLPHEDFTAACVQLNSKIERFREENDALRESYTQLRKMNCRLKNAENWKVR</sequence>
<dbReference type="AlphaFoldDB" id="A0AAW0MMB9"/>
<evidence type="ECO:0000313" key="3">
    <source>
        <dbReference type="Proteomes" id="UP001460270"/>
    </source>
</evidence>
<protein>
    <submittedName>
        <fullName evidence="2">Uncharacterized protein</fullName>
    </submittedName>
</protein>
<comment type="caution">
    <text evidence="2">The sequence shown here is derived from an EMBL/GenBank/DDBJ whole genome shotgun (WGS) entry which is preliminary data.</text>
</comment>
<proteinExistence type="predicted"/>
<evidence type="ECO:0000313" key="2">
    <source>
        <dbReference type="EMBL" id="KAK7881918.1"/>
    </source>
</evidence>
<evidence type="ECO:0000256" key="1">
    <source>
        <dbReference type="SAM" id="Coils"/>
    </source>
</evidence>
<organism evidence="2 3">
    <name type="scientific">Mugilogobius chulae</name>
    <name type="common">yellowstripe goby</name>
    <dbReference type="NCBI Taxonomy" id="88201"/>
    <lineage>
        <taxon>Eukaryota</taxon>
        <taxon>Metazoa</taxon>
        <taxon>Chordata</taxon>
        <taxon>Craniata</taxon>
        <taxon>Vertebrata</taxon>
        <taxon>Euteleostomi</taxon>
        <taxon>Actinopterygii</taxon>
        <taxon>Neopterygii</taxon>
        <taxon>Teleostei</taxon>
        <taxon>Neoteleostei</taxon>
        <taxon>Acanthomorphata</taxon>
        <taxon>Gobiaria</taxon>
        <taxon>Gobiiformes</taxon>
        <taxon>Gobioidei</taxon>
        <taxon>Gobiidae</taxon>
        <taxon>Gobionellinae</taxon>
        <taxon>Mugilogobius</taxon>
    </lineage>
</organism>
<dbReference type="EMBL" id="JBBPFD010000021">
    <property type="protein sequence ID" value="KAK7881918.1"/>
    <property type="molecule type" value="Genomic_DNA"/>
</dbReference>
<reference evidence="3" key="1">
    <citation type="submission" date="2024-04" db="EMBL/GenBank/DDBJ databases">
        <title>Salinicola lusitanus LLJ914,a marine bacterium isolated from the Okinawa Trough.</title>
        <authorList>
            <person name="Li J."/>
        </authorList>
    </citation>
    <scope>NUCLEOTIDE SEQUENCE [LARGE SCALE GENOMIC DNA]</scope>
</reference>
<keyword evidence="3" id="KW-1185">Reference proteome</keyword>
<gene>
    <name evidence="2" type="ORF">WMY93_028092</name>
</gene>